<geneLocation type="mitochondrion" evidence="1"/>
<proteinExistence type="predicted"/>
<sequence>MVSIIQDPSMKIYFKLGKKAVDKGKLRENSPIFGPCACKGCLETDVQVFQGRVKKRKVCQLPRPFLNERIRIIQAIYQSRCYDDSRGSVLFPKYYYYCQNTTIIGIVMK</sequence>
<dbReference type="EMBL" id="LKAM01000017">
    <property type="protein sequence ID" value="KUM45611.1"/>
    <property type="molecule type" value="Genomic_DNA"/>
</dbReference>
<reference evidence="1" key="1">
    <citation type="journal article" date="2015" name="Genome Biol. Evol.">
        <title>Organellar Genomes of White Spruce (Picea glauca): Assembly and Annotation.</title>
        <authorList>
            <person name="Jackman S.D."/>
            <person name="Warren R.L."/>
            <person name="Gibb E.A."/>
            <person name="Vandervalk B.P."/>
            <person name="Mohamadi H."/>
            <person name="Chu J."/>
            <person name="Raymond A."/>
            <person name="Pleasance S."/>
            <person name="Coope R."/>
            <person name="Wildung M.R."/>
            <person name="Ritland C.E."/>
            <person name="Bousquet J."/>
            <person name="Jones S.J."/>
            <person name="Bohlmann J."/>
            <person name="Birol I."/>
        </authorList>
    </citation>
    <scope>NUCLEOTIDE SEQUENCE [LARGE SCALE GENOMIC DNA]</scope>
    <source>
        <tissue evidence="1">Flushing bud</tissue>
    </source>
</reference>
<name>A0A101LUJ7_PICGL</name>
<evidence type="ECO:0000313" key="1">
    <source>
        <dbReference type="EMBL" id="KUM45611.1"/>
    </source>
</evidence>
<accession>A0A101LUJ7</accession>
<gene>
    <name evidence="1" type="ORF">ABT39_MTgene2447</name>
</gene>
<protein>
    <submittedName>
        <fullName evidence="1">Uncharacterized protein</fullName>
    </submittedName>
</protein>
<organism evidence="1">
    <name type="scientific">Picea glauca</name>
    <name type="common">White spruce</name>
    <name type="synonym">Pinus glauca</name>
    <dbReference type="NCBI Taxonomy" id="3330"/>
    <lineage>
        <taxon>Eukaryota</taxon>
        <taxon>Viridiplantae</taxon>
        <taxon>Streptophyta</taxon>
        <taxon>Embryophyta</taxon>
        <taxon>Tracheophyta</taxon>
        <taxon>Spermatophyta</taxon>
        <taxon>Pinopsida</taxon>
        <taxon>Pinidae</taxon>
        <taxon>Conifers I</taxon>
        <taxon>Pinales</taxon>
        <taxon>Pinaceae</taxon>
        <taxon>Picea</taxon>
    </lineage>
</organism>
<comment type="caution">
    <text evidence="1">The sequence shown here is derived from an EMBL/GenBank/DDBJ whole genome shotgun (WGS) entry which is preliminary data.</text>
</comment>
<dbReference type="AlphaFoldDB" id="A0A101LUJ7"/>
<keyword evidence="1" id="KW-0496">Mitochondrion</keyword>